<dbReference type="PANTHER" id="PTHR21301:SF12">
    <property type="match status" value="1"/>
</dbReference>
<reference evidence="1" key="1">
    <citation type="submission" date="2023-07" db="EMBL/GenBank/DDBJ databases">
        <authorList>
            <person name="Stuckert A."/>
        </authorList>
    </citation>
    <scope>NUCLEOTIDE SEQUENCE</scope>
</reference>
<protein>
    <submittedName>
        <fullName evidence="1">Uncharacterized protein</fullName>
    </submittedName>
</protein>
<gene>
    <name evidence="1" type="ORF">RIMI_LOCUS18362617</name>
</gene>
<name>A0ABN9M9R3_9NEOB</name>
<evidence type="ECO:0000313" key="1">
    <source>
        <dbReference type="EMBL" id="CAJ0962720.1"/>
    </source>
</evidence>
<accession>A0ABN9M9R3</accession>
<dbReference type="PANTHER" id="PTHR21301">
    <property type="entry name" value="REVERSE TRANSCRIPTASE"/>
    <property type="match status" value="1"/>
</dbReference>
<evidence type="ECO:0000313" key="2">
    <source>
        <dbReference type="Proteomes" id="UP001176940"/>
    </source>
</evidence>
<sequence length="224" mass="25298">MGNRKGPFPNCPHLAGNKVNKTWHSTLDYISVIKIHSGTNLPAGRFGGRTAHAPAILEDGGAQERRRTDLGRPDYRGLQDVIFKPADKGGKIVVWPKTMYEAEAFRHLKDNNCYKKLIFNPLIKFQSDLLAILQLVREKKIIYKELFTALQINEPTIPTIHLLPKIHRNSTTPPGRPIISEGNNYLENVNKLIDSELKPLVCELPSFVKDTSDFLKKVDGLHQD</sequence>
<dbReference type="Proteomes" id="UP001176940">
    <property type="component" value="Unassembled WGS sequence"/>
</dbReference>
<dbReference type="EMBL" id="CAUEEQ010055762">
    <property type="protein sequence ID" value="CAJ0962720.1"/>
    <property type="molecule type" value="Genomic_DNA"/>
</dbReference>
<organism evidence="1 2">
    <name type="scientific">Ranitomeya imitator</name>
    <name type="common">mimic poison frog</name>
    <dbReference type="NCBI Taxonomy" id="111125"/>
    <lineage>
        <taxon>Eukaryota</taxon>
        <taxon>Metazoa</taxon>
        <taxon>Chordata</taxon>
        <taxon>Craniata</taxon>
        <taxon>Vertebrata</taxon>
        <taxon>Euteleostomi</taxon>
        <taxon>Amphibia</taxon>
        <taxon>Batrachia</taxon>
        <taxon>Anura</taxon>
        <taxon>Neobatrachia</taxon>
        <taxon>Hyloidea</taxon>
        <taxon>Dendrobatidae</taxon>
        <taxon>Dendrobatinae</taxon>
        <taxon>Ranitomeya</taxon>
    </lineage>
</organism>
<keyword evidence="2" id="KW-1185">Reference proteome</keyword>
<proteinExistence type="predicted"/>
<comment type="caution">
    <text evidence="1">The sequence shown here is derived from an EMBL/GenBank/DDBJ whole genome shotgun (WGS) entry which is preliminary data.</text>
</comment>